<proteinExistence type="predicted"/>
<accession>A0A3N4IMQ8</accession>
<reference evidence="2 3" key="1">
    <citation type="journal article" date="2018" name="Nat. Ecol. Evol.">
        <title>Pezizomycetes genomes reveal the molecular basis of ectomycorrhizal truffle lifestyle.</title>
        <authorList>
            <person name="Murat C."/>
            <person name="Payen T."/>
            <person name="Noel B."/>
            <person name="Kuo A."/>
            <person name="Morin E."/>
            <person name="Chen J."/>
            <person name="Kohler A."/>
            <person name="Krizsan K."/>
            <person name="Balestrini R."/>
            <person name="Da Silva C."/>
            <person name="Montanini B."/>
            <person name="Hainaut M."/>
            <person name="Levati E."/>
            <person name="Barry K.W."/>
            <person name="Belfiori B."/>
            <person name="Cichocki N."/>
            <person name="Clum A."/>
            <person name="Dockter R.B."/>
            <person name="Fauchery L."/>
            <person name="Guy J."/>
            <person name="Iotti M."/>
            <person name="Le Tacon F."/>
            <person name="Lindquist E.A."/>
            <person name="Lipzen A."/>
            <person name="Malagnac F."/>
            <person name="Mello A."/>
            <person name="Molinier V."/>
            <person name="Miyauchi S."/>
            <person name="Poulain J."/>
            <person name="Riccioni C."/>
            <person name="Rubini A."/>
            <person name="Sitrit Y."/>
            <person name="Splivallo R."/>
            <person name="Traeger S."/>
            <person name="Wang M."/>
            <person name="Zifcakova L."/>
            <person name="Wipf D."/>
            <person name="Zambonelli A."/>
            <person name="Paolocci F."/>
            <person name="Nowrousian M."/>
            <person name="Ottonello S."/>
            <person name="Baldrian P."/>
            <person name="Spatafora J.W."/>
            <person name="Henrissat B."/>
            <person name="Nagy L.G."/>
            <person name="Aury J.M."/>
            <person name="Wincker P."/>
            <person name="Grigoriev I.V."/>
            <person name="Bonfante P."/>
            <person name="Martin F.M."/>
        </authorList>
    </citation>
    <scope>NUCLEOTIDE SEQUENCE [LARGE SCALE GENOMIC DNA]</scope>
    <source>
        <strain evidence="2 3">RN42</strain>
    </source>
</reference>
<evidence type="ECO:0000313" key="2">
    <source>
        <dbReference type="EMBL" id="RPA85988.1"/>
    </source>
</evidence>
<dbReference type="AlphaFoldDB" id="A0A3N4IMQ8"/>
<evidence type="ECO:0000256" key="1">
    <source>
        <dbReference type="SAM" id="MobiDB-lite"/>
    </source>
</evidence>
<organism evidence="2 3">
    <name type="scientific">Ascobolus immersus RN42</name>
    <dbReference type="NCBI Taxonomy" id="1160509"/>
    <lineage>
        <taxon>Eukaryota</taxon>
        <taxon>Fungi</taxon>
        <taxon>Dikarya</taxon>
        <taxon>Ascomycota</taxon>
        <taxon>Pezizomycotina</taxon>
        <taxon>Pezizomycetes</taxon>
        <taxon>Pezizales</taxon>
        <taxon>Ascobolaceae</taxon>
        <taxon>Ascobolus</taxon>
    </lineage>
</organism>
<dbReference type="Proteomes" id="UP000275078">
    <property type="component" value="Unassembled WGS sequence"/>
</dbReference>
<feature type="compositionally biased region" description="Basic and acidic residues" evidence="1">
    <location>
        <begin position="65"/>
        <end position="84"/>
    </location>
</feature>
<sequence>MFRINWPLGRRRDTRNRPVIIATKSNKQHRASPMATGDEALRPDVNGLSAFHFRKAASQAGHRRDRIDACQPSDRKQGRNRPTESARTPQFGEAAVPTLTALAENAGRGRKLTYFAPCALLQSICTVVLRYNLSVNDGGRHCVTMVKGHGDMRTCWELQQPVCTGCLAAYPGGAPVVHAHSQDCSS</sequence>
<name>A0A3N4IMQ8_ASCIM</name>
<evidence type="ECO:0000313" key="3">
    <source>
        <dbReference type="Proteomes" id="UP000275078"/>
    </source>
</evidence>
<protein>
    <submittedName>
        <fullName evidence="2">Uncharacterized protein</fullName>
    </submittedName>
</protein>
<feature type="region of interest" description="Disordered" evidence="1">
    <location>
        <begin position="58"/>
        <end position="92"/>
    </location>
</feature>
<keyword evidence="3" id="KW-1185">Reference proteome</keyword>
<dbReference type="EMBL" id="ML119651">
    <property type="protein sequence ID" value="RPA85988.1"/>
    <property type="molecule type" value="Genomic_DNA"/>
</dbReference>
<gene>
    <name evidence="2" type="ORF">BJ508DRAFT_302364</name>
</gene>